<dbReference type="AlphaFoldDB" id="F0W9R6"/>
<keyword evidence="8" id="KW-0718">Serine biosynthesis</keyword>
<dbReference type="GO" id="GO:0006564">
    <property type="term" value="P:L-serine biosynthetic process"/>
    <property type="evidence" value="ECO:0007669"/>
    <property type="project" value="UniProtKB-KW"/>
</dbReference>
<keyword evidence="6" id="KW-0378">Hydrolase</keyword>
<dbReference type="InterPro" id="IPR050582">
    <property type="entry name" value="HAD-like_SerB"/>
</dbReference>
<dbReference type="SUPFAM" id="SSF56784">
    <property type="entry name" value="HAD-like"/>
    <property type="match status" value="1"/>
</dbReference>
<keyword evidence="5" id="KW-0479">Metal-binding</keyword>
<evidence type="ECO:0000256" key="5">
    <source>
        <dbReference type="ARBA" id="ARBA00022723"/>
    </source>
</evidence>
<keyword evidence="7" id="KW-0460">Magnesium</keyword>
<dbReference type="PANTHER" id="PTHR43344:SF2">
    <property type="entry name" value="PHOSPHOSERINE PHOSPHATASE"/>
    <property type="match status" value="1"/>
</dbReference>
<accession>F0W9R6</accession>
<dbReference type="GO" id="GO:0000287">
    <property type="term" value="F:magnesium ion binding"/>
    <property type="evidence" value="ECO:0007669"/>
    <property type="project" value="TreeGrafter"/>
</dbReference>
<evidence type="ECO:0000256" key="4">
    <source>
        <dbReference type="ARBA" id="ARBA00022605"/>
    </source>
</evidence>
<comment type="pathway">
    <text evidence="2">Amino-acid biosynthesis; L-serine biosynthesis; L-serine from 3-phospho-D-glycerate: step 3/3.</text>
</comment>
<dbReference type="InterPro" id="IPR023214">
    <property type="entry name" value="HAD_sf"/>
</dbReference>
<dbReference type="PANTHER" id="PTHR43344">
    <property type="entry name" value="PHOSPHOSERINE PHOSPHATASE"/>
    <property type="match status" value="1"/>
</dbReference>
<protein>
    <recommendedName>
        <fullName evidence="3">phosphoserine phosphatase</fullName>
        <ecNumber evidence="3">3.1.3.3</ecNumber>
    </recommendedName>
</protein>
<evidence type="ECO:0000256" key="6">
    <source>
        <dbReference type="ARBA" id="ARBA00022801"/>
    </source>
</evidence>
<evidence type="ECO:0000256" key="8">
    <source>
        <dbReference type="ARBA" id="ARBA00023299"/>
    </source>
</evidence>
<reference evidence="9" key="1">
    <citation type="journal article" date="2011" name="PLoS Biol.">
        <title>Gene gain and loss during evolution of obligate parasitism in the white rust pathogen of Arabidopsis thaliana.</title>
        <authorList>
            <person name="Kemen E."/>
            <person name="Gardiner A."/>
            <person name="Schultz-Larsen T."/>
            <person name="Kemen A.C."/>
            <person name="Balmuth A.L."/>
            <person name="Robert-Seilaniantz A."/>
            <person name="Bailey K."/>
            <person name="Holub E."/>
            <person name="Studholme D.J."/>
            <person name="Maclean D."/>
            <person name="Jones J.D."/>
        </authorList>
    </citation>
    <scope>NUCLEOTIDE SEQUENCE</scope>
</reference>
<dbReference type="NCBIfam" id="TIGR01488">
    <property type="entry name" value="HAD-SF-IB"/>
    <property type="match status" value="1"/>
</dbReference>
<evidence type="ECO:0000256" key="7">
    <source>
        <dbReference type="ARBA" id="ARBA00022842"/>
    </source>
</evidence>
<evidence type="ECO:0000313" key="9">
    <source>
        <dbReference type="EMBL" id="CCA17884.1"/>
    </source>
</evidence>
<comment type="cofactor">
    <cofactor evidence="1">
        <name>Mg(2+)</name>
        <dbReference type="ChEBI" id="CHEBI:18420"/>
    </cofactor>
</comment>
<dbReference type="EMBL" id="FR824086">
    <property type="protein sequence ID" value="CCA17884.1"/>
    <property type="molecule type" value="Genomic_DNA"/>
</dbReference>
<sequence>MECFISRITFHRFGSFARSIHTPSKTITSLIHRLDAICFDVDSTVCKEEGIDVLARYKGVGKAVKNLTNTAMDGHINFEDALATRLQLIKPSLNDIQNCLNQYPPVLSDGIQELIKTLKEKHIGAFLISGGFRLMIEPVARQLEIPETNIFANTLRFDANGAYCNFDSTEFTSADGGKAKAVAE</sequence>
<dbReference type="GO" id="GO:0005737">
    <property type="term" value="C:cytoplasm"/>
    <property type="evidence" value="ECO:0007669"/>
    <property type="project" value="TreeGrafter"/>
</dbReference>
<proteinExistence type="predicted"/>
<dbReference type="InterPro" id="IPR036412">
    <property type="entry name" value="HAD-like_sf"/>
</dbReference>
<keyword evidence="4" id="KW-0028">Amino-acid biosynthesis</keyword>
<name>F0W9R6_9STRA</name>
<evidence type="ECO:0000256" key="3">
    <source>
        <dbReference type="ARBA" id="ARBA00012640"/>
    </source>
</evidence>
<evidence type="ECO:0000256" key="1">
    <source>
        <dbReference type="ARBA" id="ARBA00001946"/>
    </source>
</evidence>
<organism evidence="9">
    <name type="scientific">Albugo laibachii Nc14</name>
    <dbReference type="NCBI Taxonomy" id="890382"/>
    <lineage>
        <taxon>Eukaryota</taxon>
        <taxon>Sar</taxon>
        <taxon>Stramenopiles</taxon>
        <taxon>Oomycota</taxon>
        <taxon>Peronosporomycetes</taxon>
        <taxon>Albuginales</taxon>
        <taxon>Albuginaceae</taxon>
        <taxon>Albugo</taxon>
    </lineage>
</organism>
<dbReference type="GO" id="GO:0036424">
    <property type="term" value="F:L-phosphoserine phosphatase activity"/>
    <property type="evidence" value="ECO:0007669"/>
    <property type="project" value="TreeGrafter"/>
</dbReference>
<dbReference type="Gene3D" id="3.40.50.1000">
    <property type="entry name" value="HAD superfamily/HAD-like"/>
    <property type="match status" value="2"/>
</dbReference>
<gene>
    <name evidence="9" type="ORF">ALNC14_040270</name>
</gene>
<reference evidence="9" key="2">
    <citation type="submission" date="2011-02" db="EMBL/GenBank/DDBJ databases">
        <authorList>
            <person name="MacLean D."/>
        </authorList>
    </citation>
    <scope>NUCLEOTIDE SEQUENCE</scope>
</reference>
<evidence type="ECO:0000256" key="2">
    <source>
        <dbReference type="ARBA" id="ARBA00005135"/>
    </source>
</evidence>
<dbReference type="Pfam" id="PF00702">
    <property type="entry name" value="Hydrolase"/>
    <property type="match status" value="1"/>
</dbReference>
<dbReference type="EC" id="3.1.3.3" evidence="3"/>
<dbReference type="HOGENOM" id="CLU_036368_2_1_1"/>